<evidence type="ECO:0000313" key="1">
    <source>
        <dbReference type="EnsemblPlants" id="AVESA.00010b.r2.7DG1354960.1.CDS"/>
    </source>
</evidence>
<reference evidence="1" key="2">
    <citation type="submission" date="2025-09" db="UniProtKB">
        <authorList>
            <consortium name="EnsemblPlants"/>
        </authorList>
    </citation>
    <scope>IDENTIFICATION</scope>
</reference>
<accession>A0ACD6A8H1</accession>
<protein>
    <submittedName>
        <fullName evidence="1">Uncharacterized protein</fullName>
    </submittedName>
</protein>
<evidence type="ECO:0000313" key="2">
    <source>
        <dbReference type="Proteomes" id="UP001732700"/>
    </source>
</evidence>
<sequence>MAEGRGDEAATATAADGTPRAFEDRRLLRSCYLAVKSQINDNRHEMASADSVKFSAILTRVESLYRHVTGPMGQIADAEALLDIVTSLAAGIRSHSALEIMPGELVAGLLKKFGTRQDANGEGASLRWGDVGLAASRVFMAVPGCGTMLGPMKAEVKARRKPTTRKRTARPCRNDLPEQLAEPSETAKNETDRNMAVLFDVLRKNKEARLENLILNRMSFAQTVENIFALSFLVKDGRVEINVNDDGHHIVCPRNAPAAGAISSGKVAYNHFVFRFDFKDWKLMKGLVVKGGELMLHRPSSLSMPGGNNHPEMPARSTCAGTEDPETPANGVSGGNNEPEMPSHTTPIRKLCTNRGLVTEAWQDKTTFPGTLEVMVMEDKEMVKESKEVFQTYKRRRLFQDAD</sequence>
<proteinExistence type="predicted"/>
<dbReference type="EnsemblPlants" id="AVESA.00010b.r2.7DG1354960.1">
    <property type="protein sequence ID" value="AVESA.00010b.r2.7DG1354960.1.CDS"/>
    <property type="gene ID" value="AVESA.00010b.r2.7DG1354960"/>
</dbReference>
<dbReference type="Proteomes" id="UP001732700">
    <property type="component" value="Chromosome 7D"/>
</dbReference>
<reference evidence="1" key="1">
    <citation type="submission" date="2021-05" db="EMBL/GenBank/DDBJ databases">
        <authorList>
            <person name="Scholz U."/>
            <person name="Mascher M."/>
            <person name="Fiebig A."/>
        </authorList>
    </citation>
    <scope>NUCLEOTIDE SEQUENCE [LARGE SCALE GENOMIC DNA]</scope>
</reference>
<name>A0ACD6A8H1_AVESA</name>
<keyword evidence="2" id="KW-1185">Reference proteome</keyword>
<organism evidence="1 2">
    <name type="scientific">Avena sativa</name>
    <name type="common">Oat</name>
    <dbReference type="NCBI Taxonomy" id="4498"/>
    <lineage>
        <taxon>Eukaryota</taxon>
        <taxon>Viridiplantae</taxon>
        <taxon>Streptophyta</taxon>
        <taxon>Embryophyta</taxon>
        <taxon>Tracheophyta</taxon>
        <taxon>Spermatophyta</taxon>
        <taxon>Magnoliopsida</taxon>
        <taxon>Liliopsida</taxon>
        <taxon>Poales</taxon>
        <taxon>Poaceae</taxon>
        <taxon>BOP clade</taxon>
        <taxon>Pooideae</taxon>
        <taxon>Poodae</taxon>
        <taxon>Poeae</taxon>
        <taxon>Poeae Chloroplast Group 1 (Aveneae type)</taxon>
        <taxon>Aveninae</taxon>
        <taxon>Avena</taxon>
    </lineage>
</organism>